<dbReference type="Pfam" id="PF00582">
    <property type="entry name" value="Usp"/>
    <property type="match status" value="1"/>
</dbReference>
<organism evidence="2 3">
    <name type="scientific">Hymenobacter humi</name>
    <dbReference type="NCBI Taxonomy" id="1411620"/>
    <lineage>
        <taxon>Bacteria</taxon>
        <taxon>Pseudomonadati</taxon>
        <taxon>Bacteroidota</taxon>
        <taxon>Cytophagia</taxon>
        <taxon>Cytophagales</taxon>
        <taxon>Hymenobacteraceae</taxon>
        <taxon>Hymenobacter</taxon>
    </lineage>
</organism>
<dbReference type="InterPro" id="IPR006016">
    <property type="entry name" value="UspA"/>
</dbReference>
<proteinExistence type="predicted"/>
<sequence>MLQSGLAASLAPPHSRHVVSADPGEAIVAAARPADYDAVVLLARRRSVLGRLFHESVTAHVLLHSKIPVLVLPVQ</sequence>
<reference evidence="3" key="1">
    <citation type="journal article" date="2019" name="Int. J. Syst. Evol. Microbiol.">
        <title>The Global Catalogue of Microorganisms (GCM) 10K type strain sequencing project: providing services to taxonomists for standard genome sequencing and annotation.</title>
        <authorList>
            <consortium name="The Broad Institute Genomics Platform"/>
            <consortium name="The Broad Institute Genome Sequencing Center for Infectious Disease"/>
            <person name="Wu L."/>
            <person name="Ma J."/>
        </authorList>
    </citation>
    <scope>NUCLEOTIDE SEQUENCE [LARGE SCALE GENOMIC DNA]</scope>
    <source>
        <strain evidence="3">JCM 19635</strain>
    </source>
</reference>
<dbReference type="Proteomes" id="UP001596513">
    <property type="component" value="Unassembled WGS sequence"/>
</dbReference>
<dbReference type="InterPro" id="IPR014729">
    <property type="entry name" value="Rossmann-like_a/b/a_fold"/>
</dbReference>
<feature type="domain" description="UspA" evidence="1">
    <location>
        <begin position="12"/>
        <end position="73"/>
    </location>
</feature>
<gene>
    <name evidence="2" type="ORF">ACFQT0_05700</name>
</gene>
<protein>
    <submittedName>
        <fullName evidence="2">Universal stress protein</fullName>
    </submittedName>
</protein>
<comment type="caution">
    <text evidence="2">The sequence shown here is derived from an EMBL/GenBank/DDBJ whole genome shotgun (WGS) entry which is preliminary data.</text>
</comment>
<accession>A0ABW2U1S9</accession>
<name>A0ABW2U1S9_9BACT</name>
<dbReference type="Gene3D" id="3.40.50.620">
    <property type="entry name" value="HUPs"/>
    <property type="match status" value="1"/>
</dbReference>
<evidence type="ECO:0000313" key="3">
    <source>
        <dbReference type="Proteomes" id="UP001596513"/>
    </source>
</evidence>
<dbReference type="SUPFAM" id="SSF52402">
    <property type="entry name" value="Adenine nucleotide alpha hydrolases-like"/>
    <property type="match status" value="1"/>
</dbReference>
<dbReference type="EMBL" id="JBHTEK010000001">
    <property type="protein sequence ID" value="MFC7666969.1"/>
    <property type="molecule type" value="Genomic_DNA"/>
</dbReference>
<keyword evidence="3" id="KW-1185">Reference proteome</keyword>
<evidence type="ECO:0000259" key="1">
    <source>
        <dbReference type="Pfam" id="PF00582"/>
    </source>
</evidence>
<evidence type="ECO:0000313" key="2">
    <source>
        <dbReference type="EMBL" id="MFC7666969.1"/>
    </source>
</evidence>
<dbReference type="RefSeq" id="WP_380201124.1">
    <property type="nucleotide sequence ID" value="NZ_JBHTEK010000001.1"/>
</dbReference>